<sequence length="283" mass="31694">MKEPCGFTSTLCGHQESSRSPRRDTVVATGTIRVAEGNEASVGVESLSSPSDALTYDLSAEDIYKELRLRGYEYEGLFRGILKADLHTPSGKLQWDGNWVSFIDTMLQVTLLASAKRSFKLPTRIQSCCINPAIHFSVAEKARESGEYRDFSFCIDVVYEDSINTCQAGGITIRGLKASVATKRVVNHTPIINEYRFVPYIDSELTKMERQACIQEYLDICNRTAEDVIKTLSSNESQASKLPKQTSHAREKNLKKFLDANAQSHGLLKVLARFEEEVENPLR</sequence>
<evidence type="ECO:0000313" key="1">
    <source>
        <dbReference type="EMBL" id="KAH6934603.1"/>
    </source>
</evidence>
<gene>
    <name evidence="1" type="ORF">HPB50_025689</name>
</gene>
<reference evidence="1" key="1">
    <citation type="submission" date="2020-05" db="EMBL/GenBank/DDBJ databases">
        <title>Large-scale comparative analyses of tick genomes elucidate their genetic diversity and vector capacities.</title>
        <authorList>
            <person name="Jia N."/>
            <person name="Wang J."/>
            <person name="Shi W."/>
            <person name="Du L."/>
            <person name="Sun Y."/>
            <person name="Zhan W."/>
            <person name="Jiang J."/>
            <person name="Wang Q."/>
            <person name="Zhang B."/>
            <person name="Ji P."/>
            <person name="Sakyi L.B."/>
            <person name="Cui X."/>
            <person name="Yuan T."/>
            <person name="Jiang B."/>
            <person name="Yang W."/>
            <person name="Lam T.T.-Y."/>
            <person name="Chang Q."/>
            <person name="Ding S."/>
            <person name="Wang X."/>
            <person name="Zhu J."/>
            <person name="Ruan X."/>
            <person name="Zhao L."/>
            <person name="Wei J."/>
            <person name="Que T."/>
            <person name="Du C."/>
            <person name="Cheng J."/>
            <person name="Dai P."/>
            <person name="Han X."/>
            <person name="Huang E."/>
            <person name="Gao Y."/>
            <person name="Liu J."/>
            <person name="Shao H."/>
            <person name="Ye R."/>
            <person name="Li L."/>
            <person name="Wei W."/>
            <person name="Wang X."/>
            <person name="Wang C."/>
            <person name="Yang T."/>
            <person name="Huo Q."/>
            <person name="Li W."/>
            <person name="Guo W."/>
            <person name="Chen H."/>
            <person name="Zhou L."/>
            <person name="Ni X."/>
            <person name="Tian J."/>
            <person name="Zhou Y."/>
            <person name="Sheng Y."/>
            <person name="Liu T."/>
            <person name="Pan Y."/>
            <person name="Xia L."/>
            <person name="Li J."/>
            <person name="Zhao F."/>
            <person name="Cao W."/>
        </authorList>
    </citation>
    <scope>NUCLEOTIDE SEQUENCE</scope>
    <source>
        <strain evidence="1">Hyas-2018</strain>
    </source>
</reference>
<keyword evidence="2" id="KW-1185">Reference proteome</keyword>
<dbReference type="EMBL" id="CM023484">
    <property type="protein sequence ID" value="KAH6934603.1"/>
    <property type="molecule type" value="Genomic_DNA"/>
</dbReference>
<organism evidence="1 2">
    <name type="scientific">Hyalomma asiaticum</name>
    <name type="common">Tick</name>
    <dbReference type="NCBI Taxonomy" id="266040"/>
    <lineage>
        <taxon>Eukaryota</taxon>
        <taxon>Metazoa</taxon>
        <taxon>Ecdysozoa</taxon>
        <taxon>Arthropoda</taxon>
        <taxon>Chelicerata</taxon>
        <taxon>Arachnida</taxon>
        <taxon>Acari</taxon>
        <taxon>Parasitiformes</taxon>
        <taxon>Ixodida</taxon>
        <taxon>Ixodoidea</taxon>
        <taxon>Ixodidae</taxon>
        <taxon>Hyalomminae</taxon>
        <taxon>Hyalomma</taxon>
    </lineage>
</organism>
<dbReference type="Proteomes" id="UP000821845">
    <property type="component" value="Chromosome 4"/>
</dbReference>
<comment type="caution">
    <text evidence="1">The sequence shown here is derived from an EMBL/GenBank/DDBJ whole genome shotgun (WGS) entry which is preliminary data.</text>
</comment>
<protein>
    <submittedName>
        <fullName evidence="1">Uncharacterized protein</fullName>
    </submittedName>
</protein>
<accession>A0ACB7SI96</accession>
<proteinExistence type="predicted"/>
<evidence type="ECO:0000313" key="2">
    <source>
        <dbReference type="Proteomes" id="UP000821845"/>
    </source>
</evidence>
<name>A0ACB7SI96_HYAAI</name>